<reference evidence="2" key="1">
    <citation type="submission" date="2022-07" db="EMBL/GenBank/DDBJ databases">
        <title>Enhanced cultured diversity of the mouse gut microbiota enables custom-made synthetic communities.</title>
        <authorList>
            <person name="Afrizal A."/>
        </authorList>
    </citation>
    <scope>NUCLEOTIDE SEQUENCE</scope>
    <source>
        <strain evidence="2">DSM 29482</strain>
    </source>
</reference>
<dbReference type="AlphaFoldDB" id="A0A9X2MEH4"/>
<dbReference type="PROSITE" id="PS50943">
    <property type="entry name" value="HTH_CROC1"/>
    <property type="match status" value="1"/>
</dbReference>
<protein>
    <submittedName>
        <fullName evidence="2">Helix-turn-helix transcriptional regulator</fullName>
    </submittedName>
</protein>
<evidence type="ECO:0000259" key="1">
    <source>
        <dbReference type="PROSITE" id="PS50943"/>
    </source>
</evidence>
<sequence>MNRWNWKIKRMSKNITLRELSKELNCSIGLISKWENNERNMSDDKVEKYKNYIEEK</sequence>
<dbReference type="RefSeq" id="WP_257490042.1">
    <property type="nucleotide sequence ID" value="NZ_JANJZL010000001.1"/>
</dbReference>
<evidence type="ECO:0000313" key="2">
    <source>
        <dbReference type="EMBL" id="MCR2042618.1"/>
    </source>
</evidence>
<dbReference type="GO" id="GO:0003677">
    <property type="term" value="F:DNA binding"/>
    <property type="evidence" value="ECO:0007669"/>
    <property type="project" value="InterPro"/>
</dbReference>
<evidence type="ECO:0000313" key="3">
    <source>
        <dbReference type="Proteomes" id="UP001142078"/>
    </source>
</evidence>
<keyword evidence="3" id="KW-1185">Reference proteome</keyword>
<dbReference type="CDD" id="cd00093">
    <property type="entry name" value="HTH_XRE"/>
    <property type="match status" value="1"/>
</dbReference>
<organism evidence="2 3">
    <name type="scientific">Anaerosalibacter massiliensis</name>
    <dbReference type="NCBI Taxonomy" id="1347392"/>
    <lineage>
        <taxon>Bacteria</taxon>
        <taxon>Bacillati</taxon>
        <taxon>Bacillota</taxon>
        <taxon>Tissierellia</taxon>
        <taxon>Tissierellales</taxon>
        <taxon>Sporanaerobacteraceae</taxon>
        <taxon>Anaerosalibacter</taxon>
    </lineage>
</organism>
<proteinExistence type="predicted"/>
<dbReference type="InterPro" id="IPR010982">
    <property type="entry name" value="Lambda_DNA-bd_dom_sf"/>
</dbReference>
<dbReference type="Gene3D" id="1.10.260.40">
    <property type="entry name" value="lambda repressor-like DNA-binding domains"/>
    <property type="match status" value="1"/>
</dbReference>
<accession>A0A9X2MEH4</accession>
<dbReference type="Pfam" id="PF01381">
    <property type="entry name" value="HTH_3"/>
    <property type="match status" value="1"/>
</dbReference>
<name>A0A9X2MEH4_9FIRM</name>
<dbReference type="EMBL" id="JANJZL010000001">
    <property type="protein sequence ID" value="MCR2042618.1"/>
    <property type="molecule type" value="Genomic_DNA"/>
</dbReference>
<gene>
    <name evidence="2" type="ORF">NSA23_00675</name>
</gene>
<dbReference type="InterPro" id="IPR001387">
    <property type="entry name" value="Cro/C1-type_HTH"/>
</dbReference>
<comment type="caution">
    <text evidence="2">The sequence shown here is derived from an EMBL/GenBank/DDBJ whole genome shotgun (WGS) entry which is preliminary data.</text>
</comment>
<feature type="domain" description="HTH cro/C1-type" evidence="1">
    <location>
        <begin position="7"/>
        <end position="48"/>
    </location>
</feature>
<dbReference type="SUPFAM" id="SSF47413">
    <property type="entry name" value="lambda repressor-like DNA-binding domains"/>
    <property type="match status" value="1"/>
</dbReference>
<dbReference type="Proteomes" id="UP001142078">
    <property type="component" value="Unassembled WGS sequence"/>
</dbReference>